<accession>A0ABU2L6X3</accession>
<gene>
    <name evidence="2" type="ORF">RM780_09500</name>
</gene>
<feature type="region of interest" description="Disordered" evidence="1">
    <location>
        <begin position="93"/>
        <end position="115"/>
    </location>
</feature>
<dbReference type="EMBL" id="JAVREN010000010">
    <property type="protein sequence ID" value="MDT0307196.1"/>
    <property type="molecule type" value="Genomic_DNA"/>
</dbReference>
<evidence type="ECO:0008006" key="4">
    <source>
        <dbReference type="Google" id="ProtNLM"/>
    </source>
</evidence>
<name>A0ABU2L6X3_9ACTN</name>
<evidence type="ECO:0000313" key="2">
    <source>
        <dbReference type="EMBL" id="MDT0307196.1"/>
    </source>
</evidence>
<evidence type="ECO:0000256" key="1">
    <source>
        <dbReference type="SAM" id="MobiDB-lite"/>
    </source>
</evidence>
<reference evidence="3" key="1">
    <citation type="submission" date="2023-07" db="EMBL/GenBank/DDBJ databases">
        <title>30 novel species of actinomycetes from the DSMZ collection.</title>
        <authorList>
            <person name="Nouioui I."/>
        </authorList>
    </citation>
    <scope>NUCLEOTIDE SEQUENCE [LARGE SCALE GENOMIC DNA]</scope>
    <source>
        <strain evidence="3">DSM 44917</strain>
    </source>
</reference>
<dbReference type="Proteomes" id="UP001183388">
    <property type="component" value="Unassembled WGS sequence"/>
</dbReference>
<sequence>MSEPIAYADLWRAVMAAAGWRCQCRGECGNPHKSGQGRCPKEHDKHASKHRGPVRLIAAPADPGVTGLAAARLPRGELRAWCTDCHDHTRRAGRKAAAAVPDTNQTSLFDSGEES</sequence>
<dbReference type="RefSeq" id="WP_311630138.1">
    <property type="nucleotide sequence ID" value="NZ_JAVREN010000010.1"/>
</dbReference>
<evidence type="ECO:0000313" key="3">
    <source>
        <dbReference type="Proteomes" id="UP001183388"/>
    </source>
</evidence>
<feature type="region of interest" description="Disordered" evidence="1">
    <location>
        <begin position="31"/>
        <end position="51"/>
    </location>
</feature>
<keyword evidence="3" id="KW-1185">Reference proteome</keyword>
<proteinExistence type="predicted"/>
<protein>
    <recommendedName>
        <fullName evidence="4">HNH endonuclease</fullName>
    </recommendedName>
</protein>
<comment type="caution">
    <text evidence="2">The sequence shown here is derived from an EMBL/GenBank/DDBJ whole genome shotgun (WGS) entry which is preliminary data.</text>
</comment>
<organism evidence="2 3">
    <name type="scientific">Streptomyces boetiae</name>
    <dbReference type="NCBI Taxonomy" id="3075541"/>
    <lineage>
        <taxon>Bacteria</taxon>
        <taxon>Bacillati</taxon>
        <taxon>Actinomycetota</taxon>
        <taxon>Actinomycetes</taxon>
        <taxon>Kitasatosporales</taxon>
        <taxon>Streptomycetaceae</taxon>
        <taxon>Streptomyces</taxon>
    </lineage>
</organism>